<feature type="compositionally biased region" description="Low complexity" evidence="1">
    <location>
        <begin position="75"/>
        <end position="84"/>
    </location>
</feature>
<feature type="compositionally biased region" description="Basic and acidic residues" evidence="1">
    <location>
        <begin position="36"/>
        <end position="47"/>
    </location>
</feature>
<sequence length="253" mass="25449">MTRVGIRHRSSLASPRTTAKMIATFPPLTAVKCESPEARIASSRESDCSDSSPTDRPATSAAALGSTPSRDSRSPSRIADAAASTGPGARSADSSDPDRIVSTAAISDLDAGLSLPDTAISVPGAGTRAGSSTLSVIGRSTSTSSPRADTALVAIRTSVEVADCQTAADPSERVTASPLTTAITDADALAADQPATGSAVIAQTCAPAEQAPRASPKAAERSAGRQLSGSRSARSTSAAPTRHAEPARTKDRP</sequence>
<dbReference type="AlphaFoldDB" id="A0A6J7Q896"/>
<feature type="compositionally biased region" description="Low complexity" evidence="1">
    <location>
        <begin position="228"/>
        <end position="241"/>
    </location>
</feature>
<dbReference type="EMBL" id="CAFBPD010000157">
    <property type="protein sequence ID" value="CAB5012429.1"/>
    <property type="molecule type" value="Genomic_DNA"/>
</dbReference>
<feature type="region of interest" description="Disordered" evidence="1">
    <location>
        <begin position="36"/>
        <end position="99"/>
    </location>
</feature>
<reference evidence="2" key="1">
    <citation type="submission" date="2020-05" db="EMBL/GenBank/DDBJ databases">
        <authorList>
            <person name="Chiriac C."/>
            <person name="Salcher M."/>
            <person name="Ghai R."/>
            <person name="Kavagutti S V."/>
        </authorList>
    </citation>
    <scope>NUCLEOTIDE SEQUENCE</scope>
</reference>
<gene>
    <name evidence="2" type="ORF">UFOPK4061_00937</name>
</gene>
<proteinExistence type="predicted"/>
<organism evidence="2">
    <name type="scientific">freshwater metagenome</name>
    <dbReference type="NCBI Taxonomy" id="449393"/>
    <lineage>
        <taxon>unclassified sequences</taxon>
        <taxon>metagenomes</taxon>
        <taxon>ecological metagenomes</taxon>
    </lineage>
</organism>
<feature type="compositionally biased region" description="Polar residues" evidence="1">
    <location>
        <begin position="129"/>
        <end position="147"/>
    </location>
</feature>
<feature type="region of interest" description="Disordered" evidence="1">
    <location>
        <begin position="122"/>
        <end position="149"/>
    </location>
</feature>
<evidence type="ECO:0000256" key="1">
    <source>
        <dbReference type="SAM" id="MobiDB-lite"/>
    </source>
</evidence>
<protein>
    <submittedName>
        <fullName evidence="2">Unannotated protein</fullName>
    </submittedName>
</protein>
<evidence type="ECO:0000313" key="2">
    <source>
        <dbReference type="EMBL" id="CAB5012429.1"/>
    </source>
</evidence>
<name>A0A6J7Q896_9ZZZZ</name>
<feature type="compositionally biased region" description="Basic and acidic residues" evidence="1">
    <location>
        <begin position="242"/>
        <end position="253"/>
    </location>
</feature>
<accession>A0A6J7Q896</accession>
<feature type="region of interest" description="Disordered" evidence="1">
    <location>
        <begin position="206"/>
        <end position="253"/>
    </location>
</feature>